<gene>
    <name evidence="1" type="ORF">QAD02_005924</name>
</gene>
<protein>
    <submittedName>
        <fullName evidence="1">Uncharacterized protein</fullName>
    </submittedName>
</protein>
<evidence type="ECO:0000313" key="1">
    <source>
        <dbReference type="EMBL" id="KAJ8664262.1"/>
    </source>
</evidence>
<reference evidence="1" key="1">
    <citation type="submission" date="2023-04" db="EMBL/GenBank/DDBJ databases">
        <title>A chromosome-level genome assembly of the parasitoid wasp Eretmocerus hayati.</title>
        <authorList>
            <person name="Zhong Y."/>
            <person name="Liu S."/>
            <person name="Liu Y."/>
        </authorList>
    </citation>
    <scope>NUCLEOTIDE SEQUENCE</scope>
    <source>
        <strain evidence="1">ZJU_SS_LIU_2023</strain>
    </source>
</reference>
<feature type="non-terminal residue" evidence="1">
    <location>
        <position position="1"/>
    </location>
</feature>
<proteinExistence type="predicted"/>
<dbReference type="EMBL" id="CM056744">
    <property type="protein sequence ID" value="KAJ8664262.1"/>
    <property type="molecule type" value="Genomic_DNA"/>
</dbReference>
<keyword evidence="2" id="KW-1185">Reference proteome</keyword>
<name>A0ACC2MZS2_9HYME</name>
<organism evidence="1 2">
    <name type="scientific">Eretmocerus hayati</name>
    <dbReference type="NCBI Taxonomy" id="131215"/>
    <lineage>
        <taxon>Eukaryota</taxon>
        <taxon>Metazoa</taxon>
        <taxon>Ecdysozoa</taxon>
        <taxon>Arthropoda</taxon>
        <taxon>Hexapoda</taxon>
        <taxon>Insecta</taxon>
        <taxon>Pterygota</taxon>
        <taxon>Neoptera</taxon>
        <taxon>Endopterygota</taxon>
        <taxon>Hymenoptera</taxon>
        <taxon>Apocrita</taxon>
        <taxon>Proctotrupomorpha</taxon>
        <taxon>Chalcidoidea</taxon>
        <taxon>Aphelinidae</taxon>
        <taxon>Aphelininae</taxon>
        <taxon>Eretmocerus</taxon>
    </lineage>
</organism>
<evidence type="ECO:0000313" key="2">
    <source>
        <dbReference type="Proteomes" id="UP001239111"/>
    </source>
</evidence>
<accession>A0ACC2MZS2</accession>
<comment type="caution">
    <text evidence="1">The sequence shown here is derived from an EMBL/GenBank/DDBJ whole genome shotgun (WGS) entry which is preliminary data.</text>
</comment>
<dbReference type="Proteomes" id="UP001239111">
    <property type="component" value="Chromosome 4"/>
</dbReference>
<sequence>GERRVSDTGPNYRGSSGGRLSTCSVGGSQPLTRLARLLNQRPSFVQPNSDGSPRRLSWERRDASGSGSSISSTCLPRSSSIDSLADWGCSSARASFSLGWPDPQYQQQAPKRSPSPMLGVSGRAERLASIASPAIGRRSKSQRVVHTLFAAIEQGYIDRARAILESTDVDINSVNGDGLTPLDAAVLSNNRPLVKMLLAFGAQEGNQFKTPEALGSHVASLLTEAERRVHELAGGGLLSPGPSSNSGPSLLEPGSALTATSMGSSTQTQRQEGGSSHRGSFSAQHNNLTGCGGGTSAAEDKQLTLWERRARALRKMLLGFDQARPPDVPFLVTIDVIGTDTVLARFLESDSPESFFCTKFKIQWSIREDFSMICGERELLDMKQRECRIEGLLQGQKYYFRAASGNLKGYSRFRPTTPGSLTPSSWRDIDGRMARFDGRLEQLDGLLSDLRGSEFSQETPAFQRRNHKKKTTIKQLFTATSKFQKNLRRGAFLACLLYHEDKVLVTNEDFLPVIEVDETYPSCIYNDLNWLMKVACTWDDVKSLRQDMEKSNSSSSNHFRIKLLQAATQMQAALCIQDLGQLYYKPIRDIQGTLVFCTVNCVKSPKQVSVLNSRWLPLAKVAKKFITHEDSSVSDILMASIQDQMSYHQLSSVKLSRGLYLGYLKMQSSVDSIQIVVPSKSPNVLPHCKIRDNPHVSSEEWDYLKRMGRQQQAGLEDEEKENVVSDEQLYHQQNLGTEQQKLFVDQVAGAARRLFGHMDIGAEECLTHRLYDAEVIELGSEVSLLVAVPPADSACSVPGTREILLQRPDLLSLPIQVFEMVHLATYHSELIRRYSRLSCVLELDTAQAQHNQREAFSTSELSIAKDRLAKLQHLQSRMNSVWKGSRWLVDLVSFARDRGASSQTQNWGICMRQLLSLERLKGGSSSTLAVGSICSSSSGNGLKRSLLQLPPRDPKLVKASPGRGSWPGPGVNNVTASGNPTNLLGQELSKSEQQLPLGSYPRKGSNSSNCSSASEPYKSSSSTTSKCLSSQPGFIKPIMTSSLSTSAPRLPPSKSEDTLARPAIPSSKHQQQRKPHPVNSANTSPLMGPKVMSKTSVTSNSESAHSVSSSGDESQPSRQPKLPRPTACVASIAAGDRQLAGSSSSTSSSMAAPNPVDMPENVVQVYAAYESGMASGTSLKVQLYERTTAREVIRLVVNHLNKTVKLRGLDGPFYPEDELQNFCLVVVIGARERCLRDDFKVLQLQNPWKKGQLCVRQKQEVLAALELSSKHTAYL</sequence>